<dbReference type="EMBL" id="BGPR01025981">
    <property type="protein sequence ID" value="GBN95331.1"/>
    <property type="molecule type" value="Genomic_DNA"/>
</dbReference>
<name>A0A4Y2T552_ARAVE</name>
<comment type="caution">
    <text evidence="1">The sequence shown here is derived from an EMBL/GenBank/DDBJ whole genome shotgun (WGS) entry which is preliminary data.</text>
</comment>
<gene>
    <name evidence="1" type="ORF">AVEN_115836_1</name>
    <name evidence="3" type="ORF">AVEN_257525_1</name>
    <name evidence="2" type="ORF">AVEN_91772_1</name>
</gene>
<evidence type="ECO:0000313" key="2">
    <source>
        <dbReference type="EMBL" id="GBN95335.1"/>
    </source>
</evidence>
<evidence type="ECO:0000313" key="3">
    <source>
        <dbReference type="EMBL" id="GBN95340.1"/>
    </source>
</evidence>
<organism evidence="1 4">
    <name type="scientific">Araneus ventricosus</name>
    <name type="common">Orbweaver spider</name>
    <name type="synonym">Epeira ventricosa</name>
    <dbReference type="NCBI Taxonomy" id="182803"/>
    <lineage>
        <taxon>Eukaryota</taxon>
        <taxon>Metazoa</taxon>
        <taxon>Ecdysozoa</taxon>
        <taxon>Arthropoda</taxon>
        <taxon>Chelicerata</taxon>
        <taxon>Arachnida</taxon>
        <taxon>Araneae</taxon>
        <taxon>Araneomorphae</taxon>
        <taxon>Entelegynae</taxon>
        <taxon>Araneoidea</taxon>
        <taxon>Araneidae</taxon>
        <taxon>Araneus</taxon>
    </lineage>
</organism>
<protein>
    <submittedName>
        <fullName evidence="1">Uncharacterized protein</fullName>
    </submittedName>
</protein>
<feature type="non-terminal residue" evidence="1">
    <location>
        <position position="59"/>
    </location>
</feature>
<dbReference type="EMBL" id="BGPR01025984">
    <property type="protein sequence ID" value="GBN95335.1"/>
    <property type="molecule type" value="Genomic_DNA"/>
</dbReference>
<reference evidence="1 4" key="1">
    <citation type="journal article" date="2019" name="Sci. Rep.">
        <title>Orb-weaving spider Araneus ventricosus genome elucidates the spidroin gene catalogue.</title>
        <authorList>
            <person name="Kono N."/>
            <person name="Nakamura H."/>
            <person name="Ohtoshi R."/>
            <person name="Moran D.A.P."/>
            <person name="Shinohara A."/>
            <person name="Yoshida Y."/>
            <person name="Fujiwara M."/>
            <person name="Mori M."/>
            <person name="Tomita M."/>
            <person name="Arakawa K."/>
        </authorList>
    </citation>
    <scope>NUCLEOTIDE SEQUENCE [LARGE SCALE GENOMIC DNA]</scope>
</reference>
<dbReference type="AlphaFoldDB" id="A0A4Y2T552"/>
<keyword evidence="4" id="KW-1185">Reference proteome</keyword>
<accession>A0A4Y2T552</accession>
<proteinExistence type="predicted"/>
<evidence type="ECO:0000313" key="4">
    <source>
        <dbReference type="Proteomes" id="UP000499080"/>
    </source>
</evidence>
<dbReference type="EMBL" id="BGPR01025988">
    <property type="protein sequence ID" value="GBN95340.1"/>
    <property type="molecule type" value="Genomic_DNA"/>
</dbReference>
<sequence>MPFDLVNPFDSPFDQFVFNYTHPRKALCSVAFGHIARGSGRLNGSKDRCEVIHVFLREH</sequence>
<dbReference type="Proteomes" id="UP000499080">
    <property type="component" value="Unassembled WGS sequence"/>
</dbReference>
<evidence type="ECO:0000313" key="1">
    <source>
        <dbReference type="EMBL" id="GBN95331.1"/>
    </source>
</evidence>